<dbReference type="InterPro" id="IPR013320">
    <property type="entry name" value="ConA-like_dom_sf"/>
</dbReference>
<gene>
    <name evidence="4" type="ORF">K466DRAFT_540534</name>
</gene>
<dbReference type="GO" id="GO:0009251">
    <property type="term" value="P:glucan catabolic process"/>
    <property type="evidence" value="ECO:0007669"/>
    <property type="project" value="TreeGrafter"/>
</dbReference>
<keyword evidence="4" id="KW-0378">Hydrolase</keyword>
<name>A0A5C3PRM9_9APHY</name>
<dbReference type="Proteomes" id="UP000308197">
    <property type="component" value="Unassembled WGS sequence"/>
</dbReference>
<evidence type="ECO:0000256" key="2">
    <source>
        <dbReference type="SAM" id="SignalP"/>
    </source>
</evidence>
<dbReference type="Pfam" id="PF26113">
    <property type="entry name" value="GH16_XgeA"/>
    <property type="match status" value="1"/>
</dbReference>
<dbReference type="FunFam" id="2.60.120.200:FF:000179">
    <property type="entry name" value="Unplaced genomic scaffold supercont1.19, whole genome shotgun sequence"/>
    <property type="match status" value="1"/>
</dbReference>
<evidence type="ECO:0000256" key="1">
    <source>
        <dbReference type="SAM" id="MobiDB-lite"/>
    </source>
</evidence>
<keyword evidence="2" id="KW-0732">Signal</keyword>
<feature type="chain" id="PRO_5022659595" evidence="2">
    <location>
        <begin position="20"/>
        <end position="383"/>
    </location>
</feature>
<sequence length="383" mass="40063">MRLAIPLASALFAAAPAYAAYNLVKEYSGTNFFDGWEFYGNYDNLTNGDVTYVDQANATASKLAFVNDAGHAIIKVDDTSFVPYNEKRNSVRIETKDYFPLGTVLVFDATHLPFGCSVWPSFWTKGPNWPEGGEIDIIEAVNLMPANQMAIHTSTGCTQSGTDCSQGAGCTVGEKAANSYGSAFASAGGGVWATQFDTTGINIWFWSRKDVPSSLSSATDSVDPSSWGTPSAQYSTSTCDVSKFFTPQQLVIDIALCGDWAGQANVYQQTCNGDGSATACYIDNVINNGTNYADAFFEISYLKAYSSSADTFVATVSAGTTVLATAAPESTSAAGTGTKTGSAADSSSTGSGSGSGNGAVSNTRNYVAVAAAGLLSLFTWAMM</sequence>
<dbReference type="EMBL" id="ML211006">
    <property type="protein sequence ID" value="TFK92051.1"/>
    <property type="molecule type" value="Genomic_DNA"/>
</dbReference>
<dbReference type="Gene3D" id="2.60.120.200">
    <property type="match status" value="1"/>
</dbReference>
<organism evidence="4 5">
    <name type="scientific">Polyporus arcularius HHB13444</name>
    <dbReference type="NCBI Taxonomy" id="1314778"/>
    <lineage>
        <taxon>Eukaryota</taxon>
        <taxon>Fungi</taxon>
        <taxon>Dikarya</taxon>
        <taxon>Basidiomycota</taxon>
        <taxon>Agaricomycotina</taxon>
        <taxon>Agaricomycetes</taxon>
        <taxon>Polyporales</taxon>
        <taxon>Polyporaceae</taxon>
        <taxon>Polyporus</taxon>
    </lineage>
</organism>
<dbReference type="InterPro" id="IPR000757">
    <property type="entry name" value="Beta-glucanase-like"/>
</dbReference>
<feature type="region of interest" description="Disordered" evidence="1">
    <location>
        <begin position="331"/>
        <end position="358"/>
    </location>
</feature>
<feature type="compositionally biased region" description="Low complexity" evidence="1">
    <location>
        <begin position="331"/>
        <end position="350"/>
    </location>
</feature>
<dbReference type="STRING" id="1314778.A0A5C3PRM9"/>
<protein>
    <submittedName>
        <fullName evidence="4">Glycoside hydrolase family 16 protein</fullName>
    </submittedName>
</protein>
<keyword evidence="5" id="KW-1185">Reference proteome</keyword>
<evidence type="ECO:0000259" key="3">
    <source>
        <dbReference type="PROSITE" id="PS51762"/>
    </source>
</evidence>
<feature type="signal peptide" evidence="2">
    <location>
        <begin position="1"/>
        <end position="19"/>
    </location>
</feature>
<reference evidence="4 5" key="1">
    <citation type="journal article" date="2019" name="Nat. Ecol. Evol.">
        <title>Megaphylogeny resolves global patterns of mushroom evolution.</title>
        <authorList>
            <person name="Varga T."/>
            <person name="Krizsan K."/>
            <person name="Foldi C."/>
            <person name="Dima B."/>
            <person name="Sanchez-Garcia M."/>
            <person name="Sanchez-Ramirez S."/>
            <person name="Szollosi G.J."/>
            <person name="Szarkandi J.G."/>
            <person name="Papp V."/>
            <person name="Albert L."/>
            <person name="Andreopoulos W."/>
            <person name="Angelini C."/>
            <person name="Antonin V."/>
            <person name="Barry K.W."/>
            <person name="Bougher N.L."/>
            <person name="Buchanan P."/>
            <person name="Buyck B."/>
            <person name="Bense V."/>
            <person name="Catcheside P."/>
            <person name="Chovatia M."/>
            <person name="Cooper J."/>
            <person name="Damon W."/>
            <person name="Desjardin D."/>
            <person name="Finy P."/>
            <person name="Geml J."/>
            <person name="Haridas S."/>
            <person name="Hughes K."/>
            <person name="Justo A."/>
            <person name="Karasinski D."/>
            <person name="Kautmanova I."/>
            <person name="Kiss B."/>
            <person name="Kocsube S."/>
            <person name="Kotiranta H."/>
            <person name="LaButti K.M."/>
            <person name="Lechner B.E."/>
            <person name="Liimatainen K."/>
            <person name="Lipzen A."/>
            <person name="Lukacs Z."/>
            <person name="Mihaltcheva S."/>
            <person name="Morgado L.N."/>
            <person name="Niskanen T."/>
            <person name="Noordeloos M.E."/>
            <person name="Ohm R.A."/>
            <person name="Ortiz-Santana B."/>
            <person name="Ovrebo C."/>
            <person name="Racz N."/>
            <person name="Riley R."/>
            <person name="Savchenko A."/>
            <person name="Shiryaev A."/>
            <person name="Soop K."/>
            <person name="Spirin V."/>
            <person name="Szebenyi C."/>
            <person name="Tomsovsky M."/>
            <person name="Tulloss R.E."/>
            <person name="Uehling J."/>
            <person name="Grigoriev I.V."/>
            <person name="Vagvolgyi C."/>
            <person name="Papp T."/>
            <person name="Martin F.M."/>
            <person name="Miettinen O."/>
            <person name="Hibbett D.S."/>
            <person name="Nagy L.G."/>
        </authorList>
    </citation>
    <scope>NUCLEOTIDE SEQUENCE [LARGE SCALE GENOMIC DNA]</scope>
    <source>
        <strain evidence="4 5">HHB13444</strain>
    </source>
</reference>
<dbReference type="PROSITE" id="PS51762">
    <property type="entry name" value="GH16_2"/>
    <property type="match status" value="1"/>
</dbReference>
<dbReference type="AlphaFoldDB" id="A0A5C3PRM9"/>
<dbReference type="CDD" id="cd02181">
    <property type="entry name" value="GH16_fungal_Lam16A_glucanase"/>
    <property type="match status" value="1"/>
</dbReference>
<dbReference type="GO" id="GO:0004553">
    <property type="term" value="F:hydrolase activity, hydrolyzing O-glycosyl compounds"/>
    <property type="evidence" value="ECO:0007669"/>
    <property type="project" value="InterPro"/>
</dbReference>
<dbReference type="PANTHER" id="PTHR10963">
    <property type="entry name" value="GLYCOSYL HYDROLASE-RELATED"/>
    <property type="match status" value="1"/>
</dbReference>
<dbReference type="PANTHER" id="PTHR10963:SF24">
    <property type="entry name" value="GLYCOSIDASE C21B10.07-RELATED"/>
    <property type="match status" value="1"/>
</dbReference>
<feature type="domain" description="GH16" evidence="3">
    <location>
        <begin position="10"/>
        <end position="310"/>
    </location>
</feature>
<accession>A0A5C3PRM9</accession>
<evidence type="ECO:0000313" key="4">
    <source>
        <dbReference type="EMBL" id="TFK92051.1"/>
    </source>
</evidence>
<dbReference type="InParanoid" id="A0A5C3PRM9"/>
<dbReference type="InterPro" id="IPR050546">
    <property type="entry name" value="Glycosyl_Hydrlase_16"/>
</dbReference>
<proteinExistence type="predicted"/>
<evidence type="ECO:0000313" key="5">
    <source>
        <dbReference type="Proteomes" id="UP000308197"/>
    </source>
</evidence>
<dbReference type="SUPFAM" id="SSF49899">
    <property type="entry name" value="Concanavalin A-like lectins/glucanases"/>
    <property type="match status" value="1"/>
</dbReference>